<protein>
    <submittedName>
        <fullName evidence="1">Uncharacterized protein</fullName>
    </submittedName>
</protein>
<keyword evidence="2" id="KW-1185">Reference proteome</keyword>
<accession>A0A1S1YTJ6</accession>
<name>A0A1S1YTJ6_FLAPC</name>
<gene>
    <name evidence="1" type="ORF">NH26_22430</name>
</gene>
<evidence type="ECO:0000313" key="1">
    <source>
        <dbReference type="EMBL" id="OHX64352.1"/>
    </source>
</evidence>
<evidence type="ECO:0000313" key="2">
    <source>
        <dbReference type="Proteomes" id="UP000179797"/>
    </source>
</evidence>
<organism evidence="1 2">
    <name type="scientific">Flammeovirga pacifica</name>
    <dbReference type="NCBI Taxonomy" id="915059"/>
    <lineage>
        <taxon>Bacteria</taxon>
        <taxon>Pseudomonadati</taxon>
        <taxon>Bacteroidota</taxon>
        <taxon>Cytophagia</taxon>
        <taxon>Cytophagales</taxon>
        <taxon>Flammeovirgaceae</taxon>
        <taxon>Flammeovirga</taxon>
    </lineage>
</organism>
<comment type="caution">
    <text evidence="1">The sequence shown here is derived from an EMBL/GenBank/DDBJ whole genome shotgun (WGS) entry which is preliminary data.</text>
</comment>
<dbReference type="AlphaFoldDB" id="A0A1S1YTJ6"/>
<proteinExistence type="predicted"/>
<dbReference type="Proteomes" id="UP000179797">
    <property type="component" value="Unassembled WGS sequence"/>
</dbReference>
<sequence length="179" mass="20972">MDRIDQMTEDQALQFTDETDYFNAQVDNGIFAKIEPLVVKNTDKIKKLTWMQMQSFKAMNPKKSRPNMAFVSMLDARGTLFFDYTSKTEEELEELVLSGKLLPKSLVVYTLFCIDMNNKSRRSIHLGCPYVFVNRQATYWLMKNYPNRFFFGEDKELMKELKQAGGEVYRFPLGRKKLG</sequence>
<dbReference type="EMBL" id="JRYR02000002">
    <property type="protein sequence ID" value="OHX64352.1"/>
    <property type="molecule type" value="Genomic_DNA"/>
</dbReference>
<reference evidence="1 2" key="1">
    <citation type="journal article" date="2012" name="Int. J. Syst. Evol. Microbiol.">
        <title>Flammeovirga pacifica sp. nov., isolated from deep-sea sediment.</title>
        <authorList>
            <person name="Xu H."/>
            <person name="Fu Y."/>
            <person name="Yang N."/>
            <person name="Ding Z."/>
            <person name="Lai Q."/>
            <person name="Zeng R."/>
        </authorList>
    </citation>
    <scope>NUCLEOTIDE SEQUENCE [LARGE SCALE GENOMIC DNA]</scope>
    <source>
        <strain evidence="2">DSM 24597 / LMG 26175 / WPAGA1</strain>
    </source>
</reference>